<feature type="compositionally biased region" description="Polar residues" evidence="1">
    <location>
        <begin position="167"/>
        <end position="183"/>
    </location>
</feature>
<keyword evidence="4" id="KW-1185">Reference proteome</keyword>
<reference evidence="3 4" key="1">
    <citation type="submission" date="2015-02" db="EMBL/GenBank/DDBJ databases">
        <title>Draft genome sequences of ten Microbacterium spp. with emphasis on heavy metal contaminated environments.</title>
        <authorList>
            <person name="Corretto E."/>
        </authorList>
    </citation>
    <scope>NUCLEOTIDE SEQUENCE [LARGE SCALE GENOMIC DNA]</scope>
    <source>
        <strain evidence="3 4">ARN176</strain>
    </source>
</reference>
<evidence type="ECO:0000313" key="3">
    <source>
        <dbReference type="EMBL" id="KJL30918.1"/>
    </source>
</evidence>
<keyword evidence="2" id="KW-0812">Transmembrane</keyword>
<evidence type="ECO:0000256" key="1">
    <source>
        <dbReference type="SAM" id="MobiDB-lite"/>
    </source>
</evidence>
<feature type="transmembrane region" description="Helical" evidence="2">
    <location>
        <begin position="52"/>
        <end position="76"/>
    </location>
</feature>
<dbReference type="STRING" id="582680.RS86_03863"/>
<name>A0A0F0LCP8_9MICO</name>
<feature type="region of interest" description="Disordered" evidence="1">
    <location>
        <begin position="160"/>
        <end position="183"/>
    </location>
</feature>
<comment type="caution">
    <text evidence="3">The sequence shown here is derived from an EMBL/GenBank/DDBJ whole genome shotgun (WGS) entry which is preliminary data.</text>
</comment>
<dbReference type="AlphaFoldDB" id="A0A0F0LCP8"/>
<dbReference type="RefSeq" id="WP_045273872.1">
    <property type="nucleotide sequence ID" value="NZ_JYIX01000040.1"/>
</dbReference>
<protein>
    <recommendedName>
        <fullName evidence="5">ATP synthase protein I</fullName>
    </recommendedName>
</protein>
<sequence>MSSASHQPSSGSNPVTSTPILRTAFIASGAAAVVLGVVAGVIGGVLKGAPGVWSGLIGALIAVLFGAITAASILIANRWFGQELYVQLFFAIVMGGWFLKLGLFFVLILVLRGQPWLEPIIFFWALLAGVVVSLAIDAVVFLKMRLPVVSDASLPTVAPEDVAPGSGTASQQAPDGDSGNSRV</sequence>
<keyword evidence="2" id="KW-1133">Transmembrane helix</keyword>
<dbReference type="EMBL" id="JYIX01000040">
    <property type="protein sequence ID" value="KJL30918.1"/>
    <property type="molecule type" value="Genomic_DNA"/>
</dbReference>
<evidence type="ECO:0008006" key="5">
    <source>
        <dbReference type="Google" id="ProtNLM"/>
    </source>
</evidence>
<evidence type="ECO:0000256" key="2">
    <source>
        <dbReference type="SAM" id="Phobius"/>
    </source>
</evidence>
<feature type="transmembrane region" description="Helical" evidence="2">
    <location>
        <begin position="121"/>
        <end position="142"/>
    </location>
</feature>
<keyword evidence="2" id="KW-0472">Membrane</keyword>
<gene>
    <name evidence="3" type="ORF">RS86_03863</name>
</gene>
<evidence type="ECO:0000313" key="4">
    <source>
        <dbReference type="Proteomes" id="UP000033740"/>
    </source>
</evidence>
<dbReference type="PATRIC" id="fig|582680.6.peg.3950"/>
<feature type="transmembrane region" description="Helical" evidence="2">
    <location>
        <begin position="20"/>
        <end position="46"/>
    </location>
</feature>
<organism evidence="3 4">
    <name type="scientific">Microbacterium azadirachtae</name>
    <dbReference type="NCBI Taxonomy" id="582680"/>
    <lineage>
        <taxon>Bacteria</taxon>
        <taxon>Bacillati</taxon>
        <taxon>Actinomycetota</taxon>
        <taxon>Actinomycetes</taxon>
        <taxon>Micrococcales</taxon>
        <taxon>Microbacteriaceae</taxon>
        <taxon>Microbacterium</taxon>
    </lineage>
</organism>
<proteinExistence type="predicted"/>
<accession>A0A0F0LCP8</accession>
<dbReference type="Proteomes" id="UP000033740">
    <property type="component" value="Unassembled WGS sequence"/>
</dbReference>
<feature type="transmembrane region" description="Helical" evidence="2">
    <location>
        <begin position="88"/>
        <end position="109"/>
    </location>
</feature>